<dbReference type="AlphaFoldDB" id="A0A2I0VD44"/>
<evidence type="ECO:0000313" key="2">
    <source>
        <dbReference type="Proteomes" id="UP000233837"/>
    </source>
</evidence>
<proteinExistence type="predicted"/>
<accession>A0A2I0VD44</accession>
<evidence type="ECO:0000313" key="1">
    <source>
        <dbReference type="EMBL" id="PKU61332.1"/>
    </source>
</evidence>
<gene>
    <name evidence="1" type="ORF">MA16_Dca028083</name>
</gene>
<dbReference type="STRING" id="906689.A0A2I0VD44"/>
<dbReference type="EMBL" id="KZ504732">
    <property type="protein sequence ID" value="PKU61332.1"/>
    <property type="molecule type" value="Genomic_DNA"/>
</dbReference>
<reference evidence="1 2" key="2">
    <citation type="journal article" date="2017" name="Nature">
        <title>The Apostasia genome and the evolution of orchids.</title>
        <authorList>
            <person name="Zhang G.Q."/>
            <person name="Liu K.W."/>
            <person name="Li Z."/>
            <person name="Lohaus R."/>
            <person name="Hsiao Y.Y."/>
            <person name="Niu S.C."/>
            <person name="Wang J.Y."/>
            <person name="Lin Y.C."/>
            <person name="Xu Q."/>
            <person name="Chen L.J."/>
            <person name="Yoshida K."/>
            <person name="Fujiwara S."/>
            <person name="Wang Z.W."/>
            <person name="Zhang Y.Q."/>
            <person name="Mitsuda N."/>
            <person name="Wang M."/>
            <person name="Liu G.H."/>
            <person name="Pecoraro L."/>
            <person name="Huang H.X."/>
            <person name="Xiao X.J."/>
            <person name="Lin M."/>
            <person name="Wu X.Y."/>
            <person name="Wu W.L."/>
            <person name="Chen Y.Y."/>
            <person name="Chang S.B."/>
            <person name="Sakamoto S."/>
            <person name="Ohme-Takagi M."/>
            <person name="Yagi M."/>
            <person name="Zeng S.J."/>
            <person name="Shen C.Y."/>
            <person name="Yeh C.M."/>
            <person name="Luo Y.B."/>
            <person name="Tsai W.C."/>
            <person name="Van de Peer Y."/>
            <person name="Liu Z.J."/>
        </authorList>
    </citation>
    <scope>NUCLEOTIDE SEQUENCE [LARGE SCALE GENOMIC DNA]</scope>
    <source>
        <tissue evidence="1">The whole plant</tissue>
    </source>
</reference>
<keyword evidence="2" id="KW-1185">Reference proteome</keyword>
<organism evidence="1 2">
    <name type="scientific">Dendrobium catenatum</name>
    <dbReference type="NCBI Taxonomy" id="906689"/>
    <lineage>
        <taxon>Eukaryota</taxon>
        <taxon>Viridiplantae</taxon>
        <taxon>Streptophyta</taxon>
        <taxon>Embryophyta</taxon>
        <taxon>Tracheophyta</taxon>
        <taxon>Spermatophyta</taxon>
        <taxon>Magnoliopsida</taxon>
        <taxon>Liliopsida</taxon>
        <taxon>Asparagales</taxon>
        <taxon>Orchidaceae</taxon>
        <taxon>Epidendroideae</taxon>
        <taxon>Malaxideae</taxon>
        <taxon>Dendrobiinae</taxon>
        <taxon>Dendrobium</taxon>
    </lineage>
</organism>
<protein>
    <submittedName>
        <fullName evidence="1">Uncharacterized protein</fullName>
    </submittedName>
</protein>
<reference evidence="1 2" key="1">
    <citation type="journal article" date="2016" name="Sci. Rep.">
        <title>The Dendrobium catenatum Lindl. genome sequence provides insights into polysaccharide synthase, floral development and adaptive evolution.</title>
        <authorList>
            <person name="Zhang G.Q."/>
            <person name="Xu Q."/>
            <person name="Bian C."/>
            <person name="Tsai W.C."/>
            <person name="Yeh C.M."/>
            <person name="Liu K.W."/>
            <person name="Yoshida K."/>
            <person name="Zhang L.S."/>
            <person name="Chang S.B."/>
            <person name="Chen F."/>
            <person name="Shi Y."/>
            <person name="Su Y.Y."/>
            <person name="Zhang Y.Q."/>
            <person name="Chen L.J."/>
            <person name="Yin Y."/>
            <person name="Lin M."/>
            <person name="Huang H."/>
            <person name="Deng H."/>
            <person name="Wang Z.W."/>
            <person name="Zhu S.L."/>
            <person name="Zhao X."/>
            <person name="Deng C."/>
            <person name="Niu S.C."/>
            <person name="Huang J."/>
            <person name="Wang M."/>
            <person name="Liu G.H."/>
            <person name="Yang H.J."/>
            <person name="Xiao X.J."/>
            <person name="Hsiao Y.Y."/>
            <person name="Wu W.L."/>
            <person name="Chen Y.Y."/>
            <person name="Mitsuda N."/>
            <person name="Ohme-Takagi M."/>
            <person name="Luo Y.B."/>
            <person name="Van de Peer Y."/>
            <person name="Liu Z.J."/>
        </authorList>
    </citation>
    <scope>NUCLEOTIDE SEQUENCE [LARGE SCALE GENOMIC DNA]</scope>
    <source>
        <tissue evidence="1">The whole plant</tissue>
    </source>
</reference>
<sequence>MIFLRGASDHVLNKVKVYRSINDSAIVLGGLKLPKSNVARDSTLTFCLQLVKNPSILECSLVYFSCFLLESLYHTFANPTKLIDEMPSSFLLARVDMANDHHVDMNLLLTHGYLDVQKLKGNGSNRWDFGNQRRILISSSFQFDILLRSSPLSLNACSSFQIHLHSFAA</sequence>
<dbReference type="Proteomes" id="UP000233837">
    <property type="component" value="Unassembled WGS sequence"/>
</dbReference>
<name>A0A2I0VD44_9ASPA</name>